<feature type="compositionally biased region" description="Pro residues" evidence="11">
    <location>
        <begin position="468"/>
        <end position="478"/>
    </location>
</feature>
<dbReference type="STRING" id="1408157.A0A1J7JY78"/>
<keyword evidence="4 10" id="KW-0479">Metal-binding</keyword>
<dbReference type="Pfam" id="PF18995">
    <property type="entry name" value="PRT6_C"/>
    <property type="match status" value="1"/>
</dbReference>
<evidence type="ECO:0000256" key="4">
    <source>
        <dbReference type="ARBA" id="ARBA00022723"/>
    </source>
</evidence>
<dbReference type="InterPro" id="IPR003769">
    <property type="entry name" value="ClpS_core"/>
</dbReference>
<dbReference type="InParanoid" id="A0A1J7JY78"/>
<dbReference type="InterPro" id="IPR044046">
    <property type="entry name" value="E3_ligase_UBR-like_C"/>
</dbReference>
<feature type="region of interest" description="Disordered" evidence="11">
    <location>
        <begin position="1638"/>
        <end position="1660"/>
    </location>
</feature>
<dbReference type="GO" id="GO:0005737">
    <property type="term" value="C:cytoplasm"/>
    <property type="evidence" value="ECO:0007669"/>
    <property type="project" value="TreeGrafter"/>
</dbReference>
<dbReference type="Pfam" id="PF02207">
    <property type="entry name" value="zf-UBR"/>
    <property type="match status" value="1"/>
</dbReference>
<reference evidence="13 14" key="1">
    <citation type="submission" date="2016-10" db="EMBL/GenBank/DDBJ databases">
        <title>Draft genome sequence of Coniochaeta ligniaria NRRL30616, a lignocellulolytic fungus for bioabatement of inhibitors in plant biomass hydrolysates.</title>
        <authorList>
            <consortium name="DOE Joint Genome Institute"/>
            <person name="Jimenez D.J."/>
            <person name="Hector R.E."/>
            <person name="Riley R."/>
            <person name="Sun H."/>
            <person name="Grigoriev I.V."/>
            <person name="Van Elsas J.D."/>
            <person name="Nichols N.N."/>
        </authorList>
    </citation>
    <scope>NUCLEOTIDE SEQUENCE [LARGE SCALE GENOMIC DNA]</scope>
    <source>
        <strain evidence="13 14">NRRL 30616</strain>
    </source>
</reference>
<dbReference type="InterPro" id="IPR042065">
    <property type="entry name" value="E3_ELL-like"/>
</dbReference>
<dbReference type="SUPFAM" id="SSF46785">
    <property type="entry name" value="Winged helix' DNA-binding domain"/>
    <property type="match status" value="1"/>
</dbReference>
<proteinExistence type="inferred from homology"/>
<feature type="zinc finger region" description="UBR-type" evidence="9">
    <location>
        <begin position="89"/>
        <end position="161"/>
    </location>
</feature>
<feature type="compositionally biased region" description="Basic and acidic residues" evidence="11">
    <location>
        <begin position="1638"/>
        <end position="1659"/>
    </location>
</feature>
<dbReference type="GO" id="GO:0071596">
    <property type="term" value="P:ubiquitin-dependent protein catabolic process via the N-end rule pathway"/>
    <property type="evidence" value="ECO:0007669"/>
    <property type="project" value="UniProtKB-UniRule"/>
</dbReference>
<dbReference type="Gene3D" id="3.30.1390.10">
    <property type="match status" value="1"/>
</dbReference>
<protein>
    <recommendedName>
        <fullName evidence="10">E3 ubiquitin-protein ligase</fullName>
        <ecNumber evidence="10">2.3.2.27</ecNumber>
    </recommendedName>
</protein>
<comment type="pathway">
    <text evidence="2 10">Protein modification; protein ubiquitination.</text>
</comment>
<dbReference type="GO" id="GO:0061630">
    <property type="term" value="F:ubiquitin protein ligase activity"/>
    <property type="evidence" value="ECO:0007669"/>
    <property type="project" value="UniProtKB-UniRule"/>
</dbReference>
<evidence type="ECO:0000256" key="10">
    <source>
        <dbReference type="RuleBase" id="RU366018"/>
    </source>
</evidence>
<name>A0A1J7JY78_9PEZI</name>
<dbReference type="CDD" id="cd19673">
    <property type="entry name" value="UBR-box_UBR3"/>
    <property type="match status" value="1"/>
</dbReference>
<organism evidence="13 14">
    <name type="scientific">Coniochaeta ligniaria NRRL 30616</name>
    <dbReference type="NCBI Taxonomy" id="1408157"/>
    <lineage>
        <taxon>Eukaryota</taxon>
        <taxon>Fungi</taxon>
        <taxon>Dikarya</taxon>
        <taxon>Ascomycota</taxon>
        <taxon>Pezizomycotina</taxon>
        <taxon>Sordariomycetes</taxon>
        <taxon>Sordariomycetidae</taxon>
        <taxon>Coniochaetales</taxon>
        <taxon>Coniochaetaceae</taxon>
        <taxon>Coniochaeta</taxon>
    </lineage>
</organism>
<feature type="compositionally biased region" description="Acidic residues" evidence="11">
    <location>
        <begin position="405"/>
        <end position="431"/>
    </location>
</feature>
<evidence type="ECO:0000256" key="8">
    <source>
        <dbReference type="ARBA" id="ARBA00046341"/>
    </source>
</evidence>
<keyword evidence="3 10" id="KW-0808">Transferase</keyword>
<dbReference type="InterPro" id="IPR036390">
    <property type="entry name" value="WH_DNA-bd_sf"/>
</dbReference>
<dbReference type="Pfam" id="PF22960">
    <property type="entry name" value="WHD_UBR1"/>
    <property type="match status" value="1"/>
</dbReference>
<evidence type="ECO:0000256" key="9">
    <source>
        <dbReference type="PROSITE-ProRule" id="PRU00508"/>
    </source>
</evidence>
<keyword evidence="6 10" id="KW-0833">Ubl conjugation pathway</keyword>
<dbReference type="InterPro" id="IPR014719">
    <property type="entry name" value="Ribosomal_bL12_C/ClpS-like"/>
</dbReference>
<comment type="catalytic activity">
    <reaction evidence="1 10">
        <text>S-ubiquitinyl-[E2 ubiquitin-conjugating enzyme]-L-cysteine + [acceptor protein]-L-lysine = [E2 ubiquitin-conjugating enzyme]-L-cysteine + N(6)-ubiquitinyl-[acceptor protein]-L-lysine.</text>
        <dbReference type="EC" id="2.3.2.27"/>
    </reaction>
</comment>
<feature type="domain" description="UBR-type" evidence="12">
    <location>
        <begin position="89"/>
        <end position="161"/>
    </location>
</feature>
<dbReference type="Gene3D" id="2.10.110.30">
    <property type="match status" value="1"/>
</dbReference>
<feature type="region of interest" description="Disordered" evidence="11">
    <location>
        <begin position="402"/>
        <end position="431"/>
    </location>
</feature>
<comment type="function">
    <text evidence="10">Ubiquitin ligase protein which is a component of the N-end rule pathway. Recognizes and binds to proteins bearing specific N-terminal residues that are destabilizing according to the N-end rule, leading to their ubiquitination and subsequent degradation.</text>
</comment>
<dbReference type="PANTHER" id="PTHR21497:SF24">
    <property type="entry name" value="E3 UBIQUITIN-PROTEIN LIGASE UBR1"/>
    <property type="match status" value="1"/>
</dbReference>
<dbReference type="PANTHER" id="PTHR21497">
    <property type="entry name" value="UBIQUITIN LIGASE E3 ALPHA-RELATED"/>
    <property type="match status" value="1"/>
</dbReference>
<dbReference type="InterPro" id="IPR055194">
    <property type="entry name" value="UBR1-like_WH"/>
</dbReference>
<gene>
    <name evidence="13" type="ORF">CONLIGDRAFT_627140</name>
</gene>
<dbReference type="EMBL" id="KV875093">
    <property type="protein sequence ID" value="OIW35080.1"/>
    <property type="molecule type" value="Genomic_DNA"/>
</dbReference>
<keyword evidence="7 10" id="KW-0862">Zinc</keyword>
<keyword evidence="5 10" id="KW-0863">Zinc-finger</keyword>
<feature type="region of interest" description="Disordered" evidence="11">
    <location>
        <begin position="463"/>
        <end position="499"/>
    </location>
</feature>
<sequence>METTMSTQEQQLCQFLRDLPAQSHYRYTSDAQRELATSLFWSLAGGKPEYMKLFFPDGIPSRPAGVVPRLKDAQGAVEGAEYTEAARGKACGHITKAGEATYYCRTCSVDETCCLCSKCFDSTDHTGHIIRTSISSGNSGCCDCGDPEAWKVPMFCTIHSLWEDPHDKGKGKDDALPEDLVNSMRMTISRVVDYMCDVLSCSPEQLRQVKTVESIEQDERQSRLSSMYCGGDTESPGEYAVLLWNDEKHTVQDVQQQVARACKVSLAKGMERAYETDAVGRSIVMYDTDIEKLVEVAEILERIRVTVTIRSSRDTFREQMCGGIVEWLLDISGCSVGNDHFIMRQLVCEELLKPWSRGSPGTHAMVGNIDDEDKIEDERPSQDQLYIQQATFLLRAREAARREELVEEDEEEEEDMEDTQSLNMDDDDDDDDVVMLDTADLMGQIPMEAILQAARQELEVGEATLGGFPPPPPPPPAPRRNIRDRELTPSDSDTAEPLIPPMVYSKSHLEIPKTPGLGKGDKAPPPKPGVYWLGTPEGYVEQDNLPVAENIFERVRLDWLILFDLRMWKRVRNDLRSLYITTVVAVPEFKRILGLRFAGLYTTLAQLYLIGDREPDHSIINLSLQILTTPSITAEVVERGNFLTNLMAILYTFLTARQVGNPWDVSSSAVLSFDTGSVTNRRMYHFFLDLKYLMASPHVQEKLRTEQRYIMQFLDLVKLHQGICPNVRAVGEHIEYEADGWISASLITREVNRLCRQFSEAFRNLKGEDLQHVAHAIRLVAKNVIINSIGAERHRFQQAEIKDEVRFKTLADFEFETSDRKFEVVKFVVEEQPISFHHALHYTLSYLIECGKSMPARELRGLLTFTTQELTMKPRSMGKKWMPRRDLDPEDYLMALFDYPLRVCAWLAQMKAGMWVRNGLSLRHQAGTYRGVVQRDVSHHRDIFLLQTALVVCDPSRVLASVVERFGMEKWVKGLFEQKSKAQDDTQHLDVVEDMVHLLVVLLSDRTSLMQNDEQTPSNLLAMRRDLIHVLCFKPLSFSDIGQKLPDKFQDHEDFQALLKEMTTFKAPEGLTDVGTFELKPEFVQEIDPYIAHYNKNQREEAELAYRKIMAKKTGKPVEDVVYEPKLRPISSGAFAGLADCTKTGMFAQIIYYSLLYTIVFKKITPDVQFTRVETFLQVVLHLILIAISEDNTNELDQSQTSFVSMALSRNARSNFMPEAPQAKTIVALLNLMSTKEEYKSSHPKMNLILKRMRQKQPHMFDYAYHHLGLSVDRINTASPAAALADEEREKKKKAALDRQARVMAQFQQQQKSFMANQDNIDWGDVDVDEDEELPPAEEHKNFWKYPSGTCILCQEDTDEHQLYGTFAFLMESNIVRQTDLQDPDFVREAYNVPENLDRSAEAIRPFGVAGENRIAVQKVNRSGETFATEQQTLGRGFPSQLSRPGPVSTGCGHIMHYSCFEMYFEATVRRHASQIARHPPEDVERLEFVCPLCKALGNAFLPIVWKGKEESYPGPLQAPVPFDDWLNTQLHSGYYVLGAPRPTDQVQKSFAAYTSQIMNSQLAERSSELVEDAWTEAAKRSSTASGTPFSETFVIGAGGLLTARSGAEPEPASDGMMKELTAAYRRLRDSIRENGLETRHVMEKRPKARDSGSGESRNELCASDTLARAVGFSISAVEVQQRGVEAEYGLTFLEKIPEQILTHLRVLAETVTSYIAVGGQREAGENRIDTEFRKDSERQHCQLFIAQYIGEETDNTHRPADIYPPLLSVDPFIFLCECVFGVVPAQKFEIAHMVRLCYLAEITKVVYHLGRNMPAAQWIEGIVNRPREMDPSLDNFAQFCEALLRMDVDALSDIGLDVRGESDAHNRGFDQPGLDDFEGWYKFVRKYALAFARKCVVLLNVKYGVDFNSHISPSPEQKELERLTEALRLPSFDEMLTALTPLGPQCGWPADATVTQRLVSGWVKHQVYWPHGSTEEPLLTTEAGPGPSGGAATSVRSGINPRLPPSALVSHPGIFELVGLPQKYGTLIELCTRRRCPTTGRDLSDPMICLFCGEVFCGQGICCSREMPYPAGARRPKKVTVGGANQHIAKCQKTIGLFLSIRRCVVFMLHRQSGSFANAPYIDQYGEMDIGLRHGRELFLHQKRYDTFLRNLWLGHGVPSFIARKLEADINNGGWETL</sequence>
<dbReference type="FunFam" id="2.10.110.30:FF:000001">
    <property type="entry name" value="E3 ubiquitin-protein ligase UBR2 isoform 1"/>
    <property type="match status" value="1"/>
</dbReference>
<dbReference type="CDD" id="cd16482">
    <property type="entry name" value="RING-H2_UBR1-like"/>
    <property type="match status" value="1"/>
</dbReference>
<evidence type="ECO:0000256" key="5">
    <source>
        <dbReference type="ARBA" id="ARBA00022771"/>
    </source>
</evidence>
<dbReference type="OrthoDB" id="26387at2759"/>
<keyword evidence="14" id="KW-1185">Reference proteome</keyword>
<evidence type="ECO:0000256" key="11">
    <source>
        <dbReference type="SAM" id="MobiDB-lite"/>
    </source>
</evidence>
<evidence type="ECO:0000256" key="1">
    <source>
        <dbReference type="ARBA" id="ARBA00000900"/>
    </source>
</evidence>
<evidence type="ECO:0000256" key="6">
    <source>
        <dbReference type="ARBA" id="ARBA00022786"/>
    </source>
</evidence>
<dbReference type="Pfam" id="PF02617">
    <property type="entry name" value="ClpS"/>
    <property type="match status" value="1"/>
</dbReference>
<accession>A0A1J7JY78</accession>
<evidence type="ECO:0000259" key="12">
    <source>
        <dbReference type="PROSITE" id="PS51157"/>
    </source>
</evidence>
<evidence type="ECO:0000313" key="13">
    <source>
        <dbReference type="EMBL" id="OIW35080.1"/>
    </source>
</evidence>
<dbReference type="PROSITE" id="PS51157">
    <property type="entry name" value="ZF_UBR"/>
    <property type="match status" value="1"/>
</dbReference>
<evidence type="ECO:0000256" key="7">
    <source>
        <dbReference type="ARBA" id="ARBA00022833"/>
    </source>
</evidence>
<dbReference type="InterPro" id="IPR003126">
    <property type="entry name" value="Znf_UBR"/>
</dbReference>
<dbReference type="EC" id="2.3.2.27" evidence="10"/>
<dbReference type="FunCoup" id="A0A1J7JY78">
    <property type="interactions" value="60"/>
</dbReference>
<dbReference type="UniPathway" id="UPA00143"/>
<dbReference type="SUPFAM" id="SSF54736">
    <property type="entry name" value="ClpS-like"/>
    <property type="match status" value="1"/>
</dbReference>
<evidence type="ECO:0000256" key="3">
    <source>
        <dbReference type="ARBA" id="ARBA00022679"/>
    </source>
</evidence>
<dbReference type="GO" id="GO:0000151">
    <property type="term" value="C:ubiquitin ligase complex"/>
    <property type="evidence" value="ECO:0007669"/>
    <property type="project" value="TreeGrafter"/>
</dbReference>
<dbReference type="Gene3D" id="1.10.10.2670">
    <property type="entry name" value="E3 ubiquitin-protein ligase"/>
    <property type="match status" value="1"/>
</dbReference>
<dbReference type="Proteomes" id="UP000182658">
    <property type="component" value="Unassembled WGS sequence"/>
</dbReference>
<dbReference type="SMART" id="SM00396">
    <property type="entry name" value="ZnF_UBR1"/>
    <property type="match status" value="1"/>
</dbReference>
<comment type="similarity">
    <text evidence="8 10">Belongs to the E3 ubiquitin-protein ligase UBR1-like family.</text>
</comment>
<dbReference type="InterPro" id="IPR039164">
    <property type="entry name" value="UBR1-like"/>
</dbReference>
<dbReference type="GO" id="GO:0008270">
    <property type="term" value="F:zinc ion binding"/>
    <property type="evidence" value="ECO:0007669"/>
    <property type="project" value="UniProtKB-UniRule"/>
</dbReference>
<evidence type="ECO:0000256" key="2">
    <source>
        <dbReference type="ARBA" id="ARBA00004906"/>
    </source>
</evidence>
<evidence type="ECO:0000313" key="14">
    <source>
        <dbReference type="Proteomes" id="UP000182658"/>
    </source>
</evidence>
<dbReference type="GO" id="GO:0016567">
    <property type="term" value="P:protein ubiquitination"/>
    <property type="evidence" value="ECO:0007669"/>
    <property type="project" value="UniProtKB-UniRule"/>
</dbReference>